<dbReference type="Proteomes" id="UP000238801">
    <property type="component" value="Unassembled WGS sequence"/>
</dbReference>
<keyword evidence="3" id="KW-1185">Reference proteome</keyword>
<reference evidence="2 3" key="1">
    <citation type="submission" date="2018-03" db="EMBL/GenBank/DDBJ databases">
        <title>Genomic Encyclopedia of Archaeal and Bacterial Type Strains, Phase II (KMG-II): from individual species to whole genera.</title>
        <authorList>
            <person name="Goeker M."/>
        </authorList>
    </citation>
    <scope>NUCLEOTIDE SEQUENCE [LARGE SCALE GENOMIC DNA]</scope>
    <source>
        <strain evidence="2 3">DSM 29318</strain>
    </source>
</reference>
<name>A0A2T0X1L6_9RHOB</name>
<evidence type="ECO:0000313" key="2">
    <source>
        <dbReference type="EMBL" id="PRY92831.1"/>
    </source>
</evidence>
<gene>
    <name evidence="2" type="ORF">BCF33_1692</name>
</gene>
<evidence type="ECO:0000313" key="3">
    <source>
        <dbReference type="Proteomes" id="UP000238801"/>
    </source>
</evidence>
<protein>
    <recommendedName>
        <fullName evidence="1">Phytase-like domain-containing protein</fullName>
    </recommendedName>
</protein>
<sequence>MPRWSGASAAPLLLALLAALPCRGEGRLAGAVPVEVGGASGIELEAPGQDAVLLGDRGTLHELMIERDAAGDPVAARVRASRPLLGRDGASMGRVDSEALARRADGRWYVAFEGGRPRVSTWAPGARPLDGPSAPLTAIDPAPGIARNEGFEALAATPAGVLAISEGSGADGRHPVRLWTGTGWTTLPALAAAPSGLRPTGADWGPDGRLYLLERRFGGLGFAARVRRFALGPDGLTGGETVLDLPLGLHGNLEGIAAWRDAEGAVRLTLVSDDNFLPFQRAQIVEYVLEG</sequence>
<dbReference type="InterPro" id="IPR027372">
    <property type="entry name" value="Phytase-like_dom"/>
</dbReference>
<comment type="caution">
    <text evidence="2">The sequence shown here is derived from an EMBL/GenBank/DDBJ whole genome shotgun (WGS) entry which is preliminary data.</text>
</comment>
<evidence type="ECO:0000259" key="1">
    <source>
        <dbReference type="Pfam" id="PF13449"/>
    </source>
</evidence>
<accession>A0A2T0X1L6</accession>
<dbReference type="Pfam" id="PF13449">
    <property type="entry name" value="Phytase-like"/>
    <property type="match status" value="1"/>
</dbReference>
<dbReference type="AlphaFoldDB" id="A0A2T0X1L6"/>
<proteinExistence type="predicted"/>
<dbReference type="SUPFAM" id="SSF101898">
    <property type="entry name" value="NHL repeat"/>
    <property type="match status" value="1"/>
</dbReference>
<dbReference type="EMBL" id="PVTT01000002">
    <property type="protein sequence ID" value="PRY92831.1"/>
    <property type="molecule type" value="Genomic_DNA"/>
</dbReference>
<feature type="domain" description="Phytase-like" evidence="1">
    <location>
        <begin position="35"/>
        <end position="276"/>
    </location>
</feature>
<dbReference type="PIRSF" id="PIRSF031900">
    <property type="entry name" value="UCP031900"/>
    <property type="match status" value="1"/>
</dbReference>
<dbReference type="InterPro" id="IPR014567">
    <property type="entry name" value="UCP031900"/>
</dbReference>
<organism evidence="2 3">
    <name type="scientific">Hasllibacter halocynthiae</name>
    <dbReference type="NCBI Taxonomy" id="595589"/>
    <lineage>
        <taxon>Bacteria</taxon>
        <taxon>Pseudomonadati</taxon>
        <taxon>Pseudomonadota</taxon>
        <taxon>Alphaproteobacteria</taxon>
        <taxon>Rhodobacterales</taxon>
        <taxon>Roseobacteraceae</taxon>
        <taxon>Hasllibacter</taxon>
    </lineage>
</organism>